<accession>A0ABD0JFY5</accession>
<proteinExistence type="predicted"/>
<dbReference type="Proteomes" id="UP001519460">
    <property type="component" value="Unassembled WGS sequence"/>
</dbReference>
<evidence type="ECO:0000256" key="2">
    <source>
        <dbReference type="SAM" id="Phobius"/>
    </source>
</evidence>
<keyword evidence="2" id="KW-1133">Transmembrane helix</keyword>
<feature type="compositionally biased region" description="Basic and acidic residues" evidence="1">
    <location>
        <begin position="128"/>
        <end position="137"/>
    </location>
</feature>
<organism evidence="3 4">
    <name type="scientific">Batillaria attramentaria</name>
    <dbReference type="NCBI Taxonomy" id="370345"/>
    <lineage>
        <taxon>Eukaryota</taxon>
        <taxon>Metazoa</taxon>
        <taxon>Spiralia</taxon>
        <taxon>Lophotrochozoa</taxon>
        <taxon>Mollusca</taxon>
        <taxon>Gastropoda</taxon>
        <taxon>Caenogastropoda</taxon>
        <taxon>Sorbeoconcha</taxon>
        <taxon>Cerithioidea</taxon>
        <taxon>Batillariidae</taxon>
        <taxon>Batillaria</taxon>
    </lineage>
</organism>
<keyword evidence="4" id="KW-1185">Reference proteome</keyword>
<reference evidence="3 4" key="1">
    <citation type="journal article" date="2023" name="Sci. Data">
        <title>Genome assembly of the Korean intertidal mud-creeper Batillaria attramentaria.</title>
        <authorList>
            <person name="Patra A.K."/>
            <person name="Ho P.T."/>
            <person name="Jun S."/>
            <person name="Lee S.J."/>
            <person name="Kim Y."/>
            <person name="Won Y.J."/>
        </authorList>
    </citation>
    <scope>NUCLEOTIDE SEQUENCE [LARGE SCALE GENOMIC DNA]</scope>
    <source>
        <strain evidence="3">Wonlab-2016</strain>
    </source>
</reference>
<protein>
    <submittedName>
        <fullName evidence="3">Uncharacterized protein</fullName>
    </submittedName>
</protein>
<name>A0ABD0JFY5_9CAEN</name>
<sequence length="307" mass="33756">MMSSRRIPVCSIWYTNGACKTSDESICRCLEGGVFEFRRTVRHNDSGLWIWQIYTEPPRDIEVIFEVLSSTKAPQPDMGTIPFSRQTTEGTSLSKGSTTTPESRQTSLARSQSKGPSSTLQPDVTKGSSEEESKVPSDEDDLETTHQSPQLGATDIIIVVLGGCGIFAVTAIVIAIIRCKKEKTNIDIQQNPEVKTFHVGDNQAPQDIPDYDLYWEINEDELSASSATPHRAPQLDADGYMTPVPSRAVVTNTDGARNVIPMYHNSRWAEGEGARACTTAQTDSDGYLTPAKPGDARKKLHLYQNTN</sequence>
<comment type="caution">
    <text evidence="3">The sequence shown here is derived from an EMBL/GenBank/DDBJ whole genome shotgun (WGS) entry which is preliminary data.</text>
</comment>
<dbReference type="EMBL" id="JACVVK020000459">
    <property type="protein sequence ID" value="KAK7473740.1"/>
    <property type="molecule type" value="Genomic_DNA"/>
</dbReference>
<feature type="region of interest" description="Disordered" evidence="1">
    <location>
        <begin position="75"/>
        <end position="148"/>
    </location>
</feature>
<feature type="transmembrane region" description="Helical" evidence="2">
    <location>
        <begin position="156"/>
        <end position="177"/>
    </location>
</feature>
<keyword evidence="2" id="KW-0472">Membrane</keyword>
<keyword evidence="2" id="KW-0812">Transmembrane</keyword>
<feature type="compositionally biased region" description="Polar residues" evidence="1">
    <location>
        <begin position="83"/>
        <end position="122"/>
    </location>
</feature>
<gene>
    <name evidence="3" type="ORF">BaRGS_00035015</name>
</gene>
<evidence type="ECO:0000313" key="3">
    <source>
        <dbReference type="EMBL" id="KAK7473740.1"/>
    </source>
</evidence>
<evidence type="ECO:0000256" key="1">
    <source>
        <dbReference type="SAM" id="MobiDB-lite"/>
    </source>
</evidence>
<evidence type="ECO:0000313" key="4">
    <source>
        <dbReference type="Proteomes" id="UP001519460"/>
    </source>
</evidence>
<dbReference type="AlphaFoldDB" id="A0ABD0JFY5"/>